<proteinExistence type="predicted"/>
<organism evidence="2 3">
    <name type="scientific">Potamilus streckersoni</name>
    <dbReference type="NCBI Taxonomy" id="2493646"/>
    <lineage>
        <taxon>Eukaryota</taxon>
        <taxon>Metazoa</taxon>
        <taxon>Spiralia</taxon>
        <taxon>Lophotrochozoa</taxon>
        <taxon>Mollusca</taxon>
        <taxon>Bivalvia</taxon>
        <taxon>Autobranchia</taxon>
        <taxon>Heteroconchia</taxon>
        <taxon>Palaeoheterodonta</taxon>
        <taxon>Unionida</taxon>
        <taxon>Unionoidea</taxon>
        <taxon>Unionidae</taxon>
        <taxon>Ambleminae</taxon>
        <taxon>Lampsilini</taxon>
        <taxon>Potamilus</taxon>
    </lineage>
</organism>
<dbReference type="EMBL" id="JAEAOA010000299">
    <property type="protein sequence ID" value="KAK3591221.1"/>
    <property type="molecule type" value="Genomic_DNA"/>
</dbReference>
<evidence type="ECO:0000313" key="3">
    <source>
        <dbReference type="Proteomes" id="UP001195483"/>
    </source>
</evidence>
<reference evidence="2" key="1">
    <citation type="journal article" date="2021" name="Genome Biol. Evol.">
        <title>A High-Quality Reference Genome for a Parasitic Bivalve with Doubly Uniparental Inheritance (Bivalvia: Unionida).</title>
        <authorList>
            <person name="Smith C.H."/>
        </authorList>
    </citation>
    <scope>NUCLEOTIDE SEQUENCE</scope>
    <source>
        <strain evidence="2">CHS0354</strain>
    </source>
</reference>
<keyword evidence="3" id="KW-1185">Reference proteome</keyword>
<protein>
    <submittedName>
        <fullName evidence="2">Uncharacterized protein</fullName>
    </submittedName>
</protein>
<feature type="transmembrane region" description="Helical" evidence="1">
    <location>
        <begin position="113"/>
        <end position="136"/>
    </location>
</feature>
<dbReference type="AlphaFoldDB" id="A0AAE0SGC9"/>
<accession>A0AAE0SGC9</accession>
<reference evidence="2" key="2">
    <citation type="journal article" date="2021" name="Genome Biol. Evol.">
        <title>Developing a high-quality reference genome for a parasitic bivalve with doubly uniparental inheritance (Bivalvia: Unionida).</title>
        <authorList>
            <person name="Smith C.H."/>
        </authorList>
    </citation>
    <scope>NUCLEOTIDE SEQUENCE</scope>
    <source>
        <strain evidence="2">CHS0354</strain>
        <tissue evidence="2">Mantle</tissue>
    </source>
</reference>
<keyword evidence="1" id="KW-0472">Membrane</keyword>
<gene>
    <name evidence="2" type="ORF">CHS0354_003852</name>
</gene>
<dbReference type="Proteomes" id="UP001195483">
    <property type="component" value="Unassembled WGS sequence"/>
</dbReference>
<evidence type="ECO:0000256" key="1">
    <source>
        <dbReference type="SAM" id="Phobius"/>
    </source>
</evidence>
<keyword evidence="1" id="KW-1133">Transmembrane helix</keyword>
<reference evidence="2" key="3">
    <citation type="submission" date="2023-05" db="EMBL/GenBank/DDBJ databases">
        <authorList>
            <person name="Smith C.H."/>
        </authorList>
    </citation>
    <scope>NUCLEOTIDE SEQUENCE</scope>
    <source>
        <strain evidence="2">CHS0354</strain>
        <tissue evidence="2">Mantle</tissue>
    </source>
</reference>
<keyword evidence="1" id="KW-0812">Transmembrane</keyword>
<name>A0AAE0SGC9_9BIVA</name>
<evidence type="ECO:0000313" key="2">
    <source>
        <dbReference type="EMBL" id="KAK3591221.1"/>
    </source>
</evidence>
<sequence length="235" mass="26573">MSMGKKSRGICPDTNTDLPLKIDYLSVHLSLCFPCLDHVGTVFKCEQPNSHPIKFSDPKLSNIYSMPRNRQGYPIGTLVSAHGTGSAPAIFSSRDWHANLSSHLEFVVSFHNLKILISFRLINFFPFLLIICIIFVQEDDEESRRLTRTNEAFSHIIIPLQCLPPASRSSLLSLKKCLPQTNTADENSMQEQTFDTLTLEEYYQSVKAQAVRVHSNSAWNLHGLWSESNVTMDTK</sequence>
<comment type="caution">
    <text evidence="2">The sequence shown here is derived from an EMBL/GenBank/DDBJ whole genome shotgun (WGS) entry which is preliminary data.</text>
</comment>